<dbReference type="InterPro" id="IPR020904">
    <property type="entry name" value="Sc_DH/Rdtase_CS"/>
</dbReference>
<dbReference type="EMBL" id="JAPDRK010000022">
    <property type="protein sequence ID" value="KAJ9603430.1"/>
    <property type="molecule type" value="Genomic_DNA"/>
</dbReference>
<evidence type="ECO:0000256" key="4">
    <source>
        <dbReference type="RuleBase" id="RU000363"/>
    </source>
</evidence>
<dbReference type="GO" id="GO:0005811">
    <property type="term" value="C:lipid droplet"/>
    <property type="evidence" value="ECO:0007669"/>
    <property type="project" value="TreeGrafter"/>
</dbReference>
<accession>A0AA38WYD9</accession>
<keyword evidence="3" id="KW-0560">Oxidoreductase</keyword>
<dbReference type="InterPro" id="IPR002347">
    <property type="entry name" value="SDR_fam"/>
</dbReference>
<reference evidence="5" key="1">
    <citation type="submission" date="2022-10" db="EMBL/GenBank/DDBJ databases">
        <title>Culturing micro-colonial fungi from biological soil crusts in the Mojave desert and describing Neophaeococcomyces mojavensis, and introducing the new genera and species Taxawa tesnikishii.</title>
        <authorList>
            <person name="Kurbessoian T."/>
            <person name="Stajich J.E."/>
        </authorList>
    </citation>
    <scope>NUCLEOTIDE SEQUENCE</scope>
    <source>
        <strain evidence="5">TK_41</strain>
    </source>
</reference>
<dbReference type="GO" id="GO:0006654">
    <property type="term" value="P:phosphatidic acid biosynthetic process"/>
    <property type="evidence" value="ECO:0007669"/>
    <property type="project" value="TreeGrafter"/>
</dbReference>
<dbReference type="PRINTS" id="PR00081">
    <property type="entry name" value="GDHRDH"/>
</dbReference>
<dbReference type="PANTHER" id="PTHR44169">
    <property type="entry name" value="NADPH-DEPENDENT 1-ACYLDIHYDROXYACETONE PHOSPHATE REDUCTASE"/>
    <property type="match status" value="1"/>
</dbReference>
<dbReference type="PANTHER" id="PTHR44169:SF6">
    <property type="entry name" value="NADPH-DEPENDENT 1-ACYLDIHYDROXYACETONE PHOSPHATE REDUCTASE"/>
    <property type="match status" value="1"/>
</dbReference>
<dbReference type="AlphaFoldDB" id="A0AA38WYD9"/>
<dbReference type="Proteomes" id="UP001172673">
    <property type="component" value="Unassembled WGS sequence"/>
</dbReference>
<sequence length="293" mass="31308">MPSNDKRSSAPKARTVLITGCSDGGLGAALAIALHQAGLHVYATARNPSKLSQVQALGIDTFTLDVLSPNSIAAAVAKLSHLDILINNAGALYSMPISDMSIPQAKELFDLNVWSYLAVTQAFLPLLLQSKGIVVNHTSSAGIQAIAFQSAYNASKAAMIMFSDCMRLELAPFGIRVVDLKSSSAASKNFDKQSETSGAKLPKGSLYEIAGEAVEKTMRGDRFPIEVTAEQWANQVAQDLLKKTLPPANIWRGTKSWVAWLSSLRPFGLPDLVLKKLVGLDEVERAIGEAAKS</sequence>
<evidence type="ECO:0000256" key="1">
    <source>
        <dbReference type="ARBA" id="ARBA00006484"/>
    </source>
</evidence>
<dbReference type="GO" id="GO:0019433">
    <property type="term" value="P:triglyceride catabolic process"/>
    <property type="evidence" value="ECO:0007669"/>
    <property type="project" value="TreeGrafter"/>
</dbReference>
<evidence type="ECO:0008006" key="7">
    <source>
        <dbReference type="Google" id="ProtNLM"/>
    </source>
</evidence>
<evidence type="ECO:0000313" key="5">
    <source>
        <dbReference type="EMBL" id="KAJ9603430.1"/>
    </source>
</evidence>
<keyword evidence="6" id="KW-1185">Reference proteome</keyword>
<organism evidence="5 6">
    <name type="scientific">Cladophialophora chaetospira</name>
    <dbReference type="NCBI Taxonomy" id="386627"/>
    <lineage>
        <taxon>Eukaryota</taxon>
        <taxon>Fungi</taxon>
        <taxon>Dikarya</taxon>
        <taxon>Ascomycota</taxon>
        <taxon>Pezizomycotina</taxon>
        <taxon>Eurotiomycetes</taxon>
        <taxon>Chaetothyriomycetidae</taxon>
        <taxon>Chaetothyriales</taxon>
        <taxon>Herpotrichiellaceae</taxon>
        <taxon>Cladophialophora</taxon>
    </lineage>
</organism>
<dbReference type="InterPro" id="IPR036291">
    <property type="entry name" value="NAD(P)-bd_dom_sf"/>
</dbReference>
<dbReference type="SUPFAM" id="SSF51735">
    <property type="entry name" value="NAD(P)-binding Rossmann-fold domains"/>
    <property type="match status" value="1"/>
</dbReference>
<evidence type="ECO:0000313" key="6">
    <source>
        <dbReference type="Proteomes" id="UP001172673"/>
    </source>
</evidence>
<evidence type="ECO:0000256" key="3">
    <source>
        <dbReference type="ARBA" id="ARBA00023002"/>
    </source>
</evidence>
<dbReference type="GO" id="GO:0005783">
    <property type="term" value="C:endoplasmic reticulum"/>
    <property type="evidence" value="ECO:0007669"/>
    <property type="project" value="TreeGrafter"/>
</dbReference>
<protein>
    <recommendedName>
        <fullName evidence="7">NADPH-dependent 1-acyldihydroxyacetone phosphate reductase</fullName>
    </recommendedName>
</protein>
<comment type="similarity">
    <text evidence="1 4">Belongs to the short-chain dehydrogenases/reductases (SDR) family.</text>
</comment>
<dbReference type="GO" id="GO:0004806">
    <property type="term" value="F:triacylglycerol lipase activity"/>
    <property type="evidence" value="ECO:0007669"/>
    <property type="project" value="TreeGrafter"/>
</dbReference>
<dbReference type="GO" id="GO:0000140">
    <property type="term" value="F:acylglycerone-phosphate reductase (NADP+) activity"/>
    <property type="evidence" value="ECO:0007669"/>
    <property type="project" value="TreeGrafter"/>
</dbReference>
<dbReference type="PRINTS" id="PR00080">
    <property type="entry name" value="SDRFAMILY"/>
</dbReference>
<dbReference type="PROSITE" id="PS00061">
    <property type="entry name" value="ADH_SHORT"/>
    <property type="match status" value="1"/>
</dbReference>
<evidence type="ECO:0000256" key="2">
    <source>
        <dbReference type="ARBA" id="ARBA00022857"/>
    </source>
</evidence>
<dbReference type="Pfam" id="PF00106">
    <property type="entry name" value="adh_short"/>
    <property type="match status" value="1"/>
</dbReference>
<dbReference type="Gene3D" id="3.40.50.720">
    <property type="entry name" value="NAD(P)-binding Rossmann-like Domain"/>
    <property type="match status" value="1"/>
</dbReference>
<name>A0AA38WYD9_9EURO</name>
<keyword evidence="2" id="KW-0521">NADP</keyword>
<comment type="caution">
    <text evidence="5">The sequence shown here is derived from an EMBL/GenBank/DDBJ whole genome shotgun (WGS) entry which is preliminary data.</text>
</comment>
<gene>
    <name evidence="5" type="ORF">H2200_012208</name>
</gene>
<proteinExistence type="inferred from homology"/>